<accession>A0A7W7ZUI7</accession>
<evidence type="ECO:0000256" key="1">
    <source>
        <dbReference type="SAM" id="MobiDB-lite"/>
    </source>
</evidence>
<sequence>MATKKAAKKAVKKSPAKSLMYIGAYNALPPKKASAKKAVAKKAVKKAPAKKAVKKATAKKAAKKTTAVTGRWTDMRPLSLAKRLQQRKP</sequence>
<dbReference type="Proteomes" id="UP000584867">
    <property type="component" value="Unassembled WGS sequence"/>
</dbReference>
<feature type="compositionally biased region" description="Basic residues" evidence="1">
    <location>
        <begin position="50"/>
        <end position="63"/>
    </location>
</feature>
<name>A0A7W7ZUI7_9BACT</name>
<reference evidence="2 3" key="1">
    <citation type="submission" date="2020-08" db="EMBL/GenBank/DDBJ databases">
        <title>Genomic Encyclopedia of Type Strains, Phase IV (KMG-V): Genome sequencing to study the core and pangenomes of soil and plant-associated prokaryotes.</title>
        <authorList>
            <person name="Whitman W."/>
        </authorList>
    </citation>
    <scope>NUCLEOTIDE SEQUENCE [LARGE SCALE GENOMIC DNA]</scope>
    <source>
        <strain evidence="2 3">X5P3</strain>
    </source>
</reference>
<dbReference type="EMBL" id="JACHIO010000022">
    <property type="protein sequence ID" value="MBB5066012.1"/>
    <property type="molecule type" value="Genomic_DNA"/>
</dbReference>
<feature type="region of interest" description="Disordered" evidence="1">
    <location>
        <begin position="50"/>
        <end position="89"/>
    </location>
</feature>
<gene>
    <name evidence="2" type="ORF">HDF15_004382</name>
</gene>
<organism evidence="2 3">
    <name type="scientific">Granulicella mallensis</name>
    <dbReference type="NCBI Taxonomy" id="940614"/>
    <lineage>
        <taxon>Bacteria</taxon>
        <taxon>Pseudomonadati</taxon>
        <taxon>Acidobacteriota</taxon>
        <taxon>Terriglobia</taxon>
        <taxon>Terriglobales</taxon>
        <taxon>Acidobacteriaceae</taxon>
        <taxon>Granulicella</taxon>
    </lineage>
</organism>
<evidence type="ECO:0000313" key="2">
    <source>
        <dbReference type="EMBL" id="MBB5066012.1"/>
    </source>
</evidence>
<protein>
    <submittedName>
        <fullName evidence="2">Uncharacterized protein</fullName>
    </submittedName>
</protein>
<comment type="caution">
    <text evidence="2">The sequence shown here is derived from an EMBL/GenBank/DDBJ whole genome shotgun (WGS) entry which is preliminary data.</text>
</comment>
<dbReference type="RefSeq" id="WP_221314547.1">
    <property type="nucleotide sequence ID" value="NZ_JACHIO010000022.1"/>
</dbReference>
<evidence type="ECO:0000313" key="3">
    <source>
        <dbReference type="Proteomes" id="UP000584867"/>
    </source>
</evidence>
<proteinExistence type="predicted"/>
<dbReference type="AlphaFoldDB" id="A0A7W7ZUI7"/>